<dbReference type="Pfam" id="PF07985">
    <property type="entry name" value="SRR1"/>
    <property type="match status" value="1"/>
</dbReference>
<feature type="domain" description="SRR1-like" evidence="3">
    <location>
        <begin position="120"/>
        <end position="281"/>
    </location>
</feature>
<dbReference type="EMBL" id="MRZV01000274">
    <property type="protein sequence ID" value="PIK53745.1"/>
    <property type="molecule type" value="Genomic_DNA"/>
</dbReference>
<dbReference type="InterPro" id="IPR040044">
    <property type="entry name" value="SRR1L"/>
</dbReference>
<name>A0A2G8L0L5_STIJA</name>
<evidence type="ECO:0000313" key="5">
    <source>
        <dbReference type="Proteomes" id="UP000230750"/>
    </source>
</evidence>
<dbReference type="AlphaFoldDB" id="A0A2G8L0L5"/>
<keyword evidence="5" id="KW-1185">Reference proteome</keyword>
<dbReference type="Proteomes" id="UP000230750">
    <property type="component" value="Unassembled WGS sequence"/>
</dbReference>
<gene>
    <name evidence="4" type="ORF">BSL78_09335</name>
</gene>
<feature type="region of interest" description="Disordered" evidence="2">
    <location>
        <begin position="1"/>
        <end position="21"/>
    </location>
</feature>
<dbReference type="GO" id="GO:0005634">
    <property type="term" value="C:nucleus"/>
    <property type="evidence" value="ECO:0007669"/>
    <property type="project" value="TreeGrafter"/>
</dbReference>
<accession>A0A2G8L0L5</accession>
<evidence type="ECO:0000259" key="3">
    <source>
        <dbReference type="Pfam" id="PF07985"/>
    </source>
</evidence>
<comment type="similarity">
    <text evidence="1">Belongs to the SRR1 family.</text>
</comment>
<proteinExistence type="inferred from homology"/>
<dbReference type="PANTHER" id="PTHR28626:SF3">
    <property type="entry name" value="SRR1-LIKE PROTEIN"/>
    <property type="match status" value="1"/>
</dbReference>
<dbReference type="GO" id="GO:0005737">
    <property type="term" value="C:cytoplasm"/>
    <property type="evidence" value="ECO:0007669"/>
    <property type="project" value="TreeGrafter"/>
</dbReference>
<evidence type="ECO:0000256" key="2">
    <source>
        <dbReference type="SAM" id="MobiDB-lite"/>
    </source>
</evidence>
<dbReference type="InterPro" id="IPR012942">
    <property type="entry name" value="SRR1-like"/>
</dbReference>
<dbReference type="OrthoDB" id="551431at2759"/>
<evidence type="ECO:0000313" key="4">
    <source>
        <dbReference type="EMBL" id="PIK53745.1"/>
    </source>
</evidence>
<dbReference type="PANTHER" id="PTHR28626">
    <property type="entry name" value="SRR1-LIKE PROTEIN"/>
    <property type="match status" value="1"/>
</dbReference>
<reference evidence="4 5" key="1">
    <citation type="journal article" date="2017" name="PLoS Biol.">
        <title>The sea cucumber genome provides insights into morphological evolution and visceral regeneration.</title>
        <authorList>
            <person name="Zhang X."/>
            <person name="Sun L."/>
            <person name="Yuan J."/>
            <person name="Sun Y."/>
            <person name="Gao Y."/>
            <person name="Zhang L."/>
            <person name="Li S."/>
            <person name="Dai H."/>
            <person name="Hamel J.F."/>
            <person name="Liu C."/>
            <person name="Yu Y."/>
            <person name="Liu S."/>
            <person name="Lin W."/>
            <person name="Guo K."/>
            <person name="Jin S."/>
            <person name="Xu P."/>
            <person name="Storey K.B."/>
            <person name="Huan P."/>
            <person name="Zhang T."/>
            <person name="Zhou Y."/>
            <person name="Zhang J."/>
            <person name="Lin C."/>
            <person name="Li X."/>
            <person name="Xing L."/>
            <person name="Huo D."/>
            <person name="Sun M."/>
            <person name="Wang L."/>
            <person name="Mercier A."/>
            <person name="Li F."/>
            <person name="Yang H."/>
            <person name="Xiang J."/>
        </authorList>
    </citation>
    <scope>NUCLEOTIDE SEQUENCE [LARGE SCALE GENOMIC DNA]</scope>
    <source>
        <strain evidence="4">Shaxun</strain>
        <tissue evidence="4">Muscle</tissue>
    </source>
</reference>
<comment type="caution">
    <text evidence="4">The sequence shown here is derived from an EMBL/GenBank/DDBJ whole genome shotgun (WGS) entry which is preliminary data.</text>
</comment>
<organism evidence="4 5">
    <name type="scientific">Stichopus japonicus</name>
    <name type="common">Sea cucumber</name>
    <dbReference type="NCBI Taxonomy" id="307972"/>
    <lineage>
        <taxon>Eukaryota</taxon>
        <taxon>Metazoa</taxon>
        <taxon>Echinodermata</taxon>
        <taxon>Eleutherozoa</taxon>
        <taxon>Echinozoa</taxon>
        <taxon>Holothuroidea</taxon>
        <taxon>Aspidochirotacea</taxon>
        <taxon>Aspidochirotida</taxon>
        <taxon>Stichopodidae</taxon>
        <taxon>Apostichopus</taxon>
    </lineage>
</organism>
<evidence type="ECO:0000256" key="1">
    <source>
        <dbReference type="ARBA" id="ARBA00009856"/>
    </source>
</evidence>
<sequence length="318" mass="36654">MAGLQEDDEGFQVVKKKKGRQNIKTRNVDSISDVADDFIDTEGLKVKLWQSRQELKPSDFIQDLKETWKLVKQKLESDPAIRSFKDKMISNDSEADPASHLPPELLVHLGQLPITEQIKKSFITSIVCYGLGNFSTCAIARYQLGFLLLLSNMVLVPHSKCFCYDPRFTKSEIAFLKDLGLEVIKENEEGKRVCKEPTLLFMPHCGKPLYNNALWANWGNDNLHNLIILGNSFSSFHERIPEARLFSEASYIAAILPFTTEEKVKNNFKHTDIFNDMAFHIFNSERMKQVPNEIWEQRTEPSYDHIEDLEIILKKERS</sequence>
<feature type="compositionally biased region" description="Acidic residues" evidence="2">
    <location>
        <begin position="1"/>
        <end position="10"/>
    </location>
</feature>
<protein>
    <submittedName>
        <fullName evidence="4">Putative SRR1-like protein-like</fullName>
    </submittedName>
</protein>
<dbReference type="STRING" id="307972.A0A2G8L0L5"/>